<dbReference type="InterPro" id="IPR050531">
    <property type="entry name" value="SdhE_FAD_assembly_factor"/>
</dbReference>
<evidence type="ECO:0000256" key="5">
    <source>
        <dbReference type="ARBA" id="ARBA00023186"/>
    </source>
</evidence>
<proteinExistence type="inferred from homology"/>
<keyword evidence="5" id="KW-0143">Chaperone</keyword>
<dbReference type="KEGG" id="nei:BG910_01945"/>
<accession>A0A220RZK9</accession>
<evidence type="ECO:0000256" key="3">
    <source>
        <dbReference type="ARBA" id="ARBA00019418"/>
    </source>
</evidence>
<dbReference type="SUPFAM" id="SSF109910">
    <property type="entry name" value="YgfY-like"/>
    <property type="match status" value="1"/>
</dbReference>
<evidence type="ECO:0000256" key="4">
    <source>
        <dbReference type="ARBA" id="ARBA00022490"/>
    </source>
</evidence>
<evidence type="ECO:0000313" key="7">
    <source>
        <dbReference type="Proteomes" id="UP000198238"/>
    </source>
</evidence>
<dbReference type="InterPro" id="IPR036714">
    <property type="entry name" value="SDH_sf"/>
</dbReference>
<organism evidence="6 7">
    <name type="scientific">Neisseria chenwenguii</name>
    <dbReference type="NCBI Taxonomy" id="1853278"/>
    <lineage>
        <taxon>Bacteria</taxon>
        <taxon>Pseudomonadati</taxon>
        <taxon>Pseudomonadota</taxon>
        <taxon>Betaproteobacteria</taxon>
        <taxon>Neisseriales</taxon>
        <taxon>Neisseriaceae</taxon>
        <taxon>Neisseria</taxon>
    </lineage>
</organism>
<evidence type="ECO:0000313" key="6">
    <source>
        <dbReference type="EMBL" id="ASK26670.1"/>
    </source>
</evidence>
<dbReference type="PANTHER" id="PTHR39585:SF1">
    <property type="entry name" value="FAD ASSEMBLY FACTOR SDHE"/>
    <property type="match status" value="1"/>
</dbReference>
<dbReference type="PANTHER" id="PTHR39585">
    <property type="entry name" value="FAD ASSEMBLY FACTOR SDHE"/>
    <property type="match status" value="1"/>
</dbReference>
<evidence type="ECO:0000256" key="2">
    <source>
        <dbReference type="ARBA" id="ARBA00008571"/>
    </source>
</evidence>
<dbReference type="GO" id="GO:0005737">
    <property type="term" value="C:cytoplasm"/>
    <property type="evidence" value="ECO:0007669"/>
    <property type="project" value="UniProtKB-SubCell"/>
</dbReference>
<keyword evidence="4" id="KW-0963">Cytoplasm</keyword>
<dbReference type="EMBL" id="CP022278">
    <property type="protein sequence ID" value="ASK26670.1"/>
    <property type="molecule type" value="Genomic_DNA"/>
</dbReference>
<dbReference type="RefSeq" id="WP_089035392.1">
    <property type="nucleotide sequence ID" value="NZ_CP022278.1"/>
</dbReference>
<name>A0A220RZK9_9NEIS</name>
<comment type="subcellular location">
    <subcellularLocation>
        <location evidence="1">Cytoplasm</location>
    </subcellularLocation>
</comment>
<sequence>MKVFDDTDKRKIRFQTRRGLLELDLIFGRFMEQEFDRLNDEELALFTEVLEFQDQELLALVNGHTQTDKTHLVPMLEKIRAAAQNA</sequence>
<dbReference type="Pfam" id="PF03937">
    <property type="entry name" value="Sdh5"/>
    <property type="match status" value="1"/>
</dbReference>
<dbReference type="AlphaFoldDB" id="A0A220RZK9"/>
<comment type="similarity">
    <text evidence="2">Belongs to the SdhE FAD assembly factor family.</text>
</comment>
<dbReference type="Proteomes" id="UP000198238">
    <property type="component" value="Chromosome"/>
</dbReference>
<keyword evidence="7" id="KW-1185">Reference proteome</keyword>
<reference evidence="6 7" key="1">
    <citation type="submission" date="2017-06" db="EMBL/GenBank/DDBJ databases">
        <title>Neisseria chenwenguii sp. nov., isolated from the intestinal contents of Tibetan Plateau Pika in Yushu, Qinghai Province, China.</title>
        <authorList>
            <person name="Zhang G."/>
        </authorList>
    </citation>
    <scope>NUCLEOTIDE SEQUENCE [LARGE SCALE GENOMIC DNA]</scope>
    <source>
        <strain evidence="6 7">10023</strain>
    </source>
</reference>
<gene>
    <name evidence="6" type="ORF">BG910_01945</name>
</gene>
<dbReference type="InterPro" id="IPR005631">
    <property type="entry name" value="SDH"/>
</dbReference>
<protein>
    <recommendedName>
        <fullName evidence="3">FAD assembly factor SdhE</fullName>
    </recommendedName>
</protein>
<evidence type="ECO:0000256" key="1">
    <source>
        <dbReference type="ARBA" id="ARBA00004496"/>
    </source>
</evidence>
<dbReference type="Gene3D" id="1.10.150.250">
    <property type="entry name" value="Flavinator of succinate dehydrogenase"/>
    <property type="match status" value="1"/>
</dbReference>
<dbReference type="OrthoDB" id="9180899at2"/>